<organism evidence="1 2">
    <name type="scientific">Plasticicumulans lactativorans</name>
    <dbReference type="NCBI Taxonomy" id="1133106"/>
    <lineage>
        <taxon>Bacteria</taxon>
        <taxon>Pseudomonadati</taxon>
        <taxon>Pseudomonadota</taxon>
        <taxon>Gammaproteobacteria</taxon>
        <taxon>Candidatus Competibacteraceae</taxon>
        <taxon>Plasticicumulans</taxon>
    </lineage>
</organism>
<keyword evidence="2" id="KW-1185">Reference proteome</keyword>
<feature type="non-terminal residue" evidence="1">
    <location>
        <position position="1"/>
    </location>
</feature>
<comment type="caution">
    <text evidence="1">The sequence shown here is derived from an EMBL/GenBank/DDBJ whole genome shotgun (WGS) entry which is preliminary data.</text>
</comment>
<protein>
    <submittedName>
        <fullName evidence="1">Uncharacterized protein</fullName>
    </submittedName>
</protein>
<reference evidence="1 2" key="1">
    <citation type="submission" date="2019-03" db="EMBL/GenBank/DDBJ databases">
        <title>Genomic Encyclopedia of Type Strains, Phase IV (KMG-IV): sequencing the most valuable type-strain genomes for metagenomic binning, comparative biology and taxonomic classification.</title>
        <authorList>
            <person name="Goeker M."/>
        </authorList>
    </citation>
    <scope>NUCLEOTIDE SEQUENCE [LARGE SCALE GENOMIC DNA]</scope>
    <source>
        <strain evidence="1 2">DSM 25287</strain>
    </source>
</reference>
<dbReference type="AlphaFoldDB" id="A0A4R2L784"/>
<dbReference type="EMBL" id="SLWY01000010">
    <property type="protein sequence ID" value="TCO81157.1"/>
    <property type="molecule type" value="Genomic_DNA"/>
</dbReference>
<sequence>YTANIGVINAQAADIYRYMNFDQIDDFRRLAETVDVA</sequence>
<accession>A0A4R2L784</accession>
<proteinExistence type="predicted"/>
<evidence type="ECO:0000313" key="1">
    <source>
        <dbReference type="EMBL" id="TCO81157.1"/>
    </source>
</evidence>
<name>A0A4R2L784_9GAMM</name>
<dbReference type="Proteomes" id="UP000295765">
    <property type="component" value="Unassembled WGS sequence"/>
</dbReference>
<gene>
    <name evidence="1" type="ORF">EV699_110185</name>
</gene>
<evidence type="ECO:0000313" key="2">
    <source>
        <dbReference type="Proteomes" id="UP000295765"/>
    </source>
</evidence>